<name>A0ABY6SUM3_9CLOT</name>
<feature type="coiled-coil region" evidence="1">
    <location>
        <begin position="55"/>
        <end position="82"/>
    </location>
</feature>
<feature type="transmembrane region" description="Helical" evidence="2">
    <location>
        <begin position="375"/>
        <end position="400"/>
    </location>
</feature>
<dbReference type="Proteomes" id="UP000277570">
    <property type="component" value="Unassembled WGS sequence"/>
</dbReference>
<reference evidence="4 5" key="1">
    <citation type="submission" date="2018-11" db="EMBL/GenBank/DDBJ databases">
        <authorList>
            <consortium name="Pathogen Informatics"/>
        </authorList>
    </citation>
    <scope>NUCLEOTIDE SEQUENCE [LARGE SCALE GENOMIC DNA]</scope>
    <source>
        <strain evidence="4 5">NCTC10913</strain>
    </source>
</reference>
<evidence type="ECO:0000259" key="3">
    <source>
        <dbReference type="Pfam" id="PF20155"/>
    </source>
</evidence>
<gene>
    <name evidence="4" type="ORF">NCTC10913_02082</name>
</gene>
<keyword evidence="1" id="KW-0175">Coiled coil</keyword>
<accession>A0ABY6SUM3</accession>
<keyword evidence="5" id="KW-1185">Reference proteome</keyword>
<organism evidence="4 5">
    <name type="scientific">Clostridium carnis</name>
    <dbReference type="NCBI Taxonomy" id="1530"/>
    <lineage>
        <taxon>Bacteria</taxon>
        <taxon>Bacillati</taxon>
        <taxon>Bacillota</taxon>
        <taxon>Clostridia</taxon>
        <taxon>Eubacteriales</taxon>
        <taxon>Clostridiaceae</taxon>
        <taxon>Clostridium</taxon>
    </lineage>
</organism>
<dbReference type="RefSeq" id="WP_125148601.1">
    <property type="nucleotide sequence ID" value="NZ_UYIN01000008.1"/>
</dbReference>
<dbReference type="Pfam" id="PF20155">
    <property type="entry name" value="TMP_3"/>
    <property type="match status" value="1"/>
</dbReference>
<keyword evidence="2" id="KW-1133">Transmembrane helix</keyword>
<proteinExistence type="predicted"/>
<protein>
    <submittedName>
        <fullName evidence="4">Phage tape measure protein</fullName>
    </submittedName>
</protein>
<evidence type="ECO:0000313" key="4">
    <source>
        <dbReference type="EMBL" id="VDG71734.1"/>
    </source>
</evidence>
<dbReference type="EMBL" id="UYIN01000008">
    <property type="protein sequence ID" value="VDG71734.1"/>
    <property type="molecule type" value="Genomic_DNA"/>
</dbReference>
<evidence type="ECO:0000256" key="2">
    <source>
        <dbReference type="SAM" id="Phobius"/>
    </source>
</evidence>
<comment type="caution">
    <text evidence="4">The sequence shown here is derived from an EMBL/GenBank/DDBJ whole genome shotgun (WGS) entry which is preliminary data.</text>
</comment>
<evidence type="ECO:0000256" key="1">
    <source>
        <dbReference type="SAM" id="Coils"/>
    </source>
</evidence>
<keyword evidence="2" id="KW-0472">Membrane</keyword>
<feature type="domain" description="Tape measure protein N-terminal" evidence="3">
    <location>
        <begin position="133"/>
        <end position="317"/>
    </location>
</feature>
<dbReference type="InterPro" id="IPR013491">
    <property type="entry name" value="Tape_meas_N"/>
</dbReference>
<feature type="transmembrane region" description="Helical" evidence="2">
    <location>
        <begin position="338"/>
        <end position="363"/>
    </location>
</feature>
<keyword evidence="2" id="KW-0812">Transmembrane</keyword>
<evidence type="ECO:0000313" key="5">
    <source>
        <dbReference type="Proteomes" id="UP000277570"/>
    </source>
</evidence>
<dbReference type="NCBIfam" id="TIGR02675">
    <property type="entry name" value="tape_meas_nterm"/>
    <property type="match status" value="1"/>
</dbReference>
<sequence>MATISSAIEVQDRFSSVLNNLYAGLDRAVNKFETLQNVMSRSADFDVGSNLKNDLNSANQAVSNINNNINNTQNNLMQVNTTVNRISTNIINITNNQKKFNDEVKEGVNSTDSLIGKVKSLVGAYLGFQGVKALINTSDQFIQTTARLNMMNDGLQTTAELQDMIFQSAQRSRASYADTANAVAQLGNRARNAFNSNEEVVAFSEQLNKMFTIAGASQQEMSSATLQLTQALGSGVLRGEEFNAVFEAAPNVMQAVADYIGKPIGELKDLASEGEITADIVKKAMFAAADETNAKFESMPMTWAQVWTTISNTVLMASQPILTAINWIANNLDIIGPIVLGIAAAIGVYMVATYGVTAATWLWTQAQAALTAVMALNPIALTVMAIIALITVIYLAVAAINRWKGTNISATGIVAAIFWSLGAVIWNVIAYSWNKFAAFAEFFANVFNNPVYSVKRLFVNLATNVIDACIAMTSGVDGFATNLANGIVDGVNVAIKAWNAFMNILPDSVKSFLHIGVGTEISHTASITGTLQNAKAGLQNLLGDKPEDYIEIPKMQMKDIGASAMAGYNWGANSKLSNLFDSGVDNTDYQSLLDAAEGANQGAGDTAKNTGAMKDALDITEEDLKYMRDIAEQEVINRFTTAEIKVDMTNYNSVNSDLDIDGIVDALGSKVEEQMNISAEGVHE</sequence>
<feature type="transmembrane region" description="Helical" evidence="2">
    <location>
        <begin position="412"/>
        <end position="433"/>
    </location>
</feature>